<reference evidence="2 3" key="1">
    <citation type="journal article" date="2022" name="Microbiol. Spectr.">
        <title>Microbiota of the Pregnant Mouse: Characterization of the Bacterial Communities in the Oral Cavity, Lung, Intestine, and Vagina through Culture and DNA Sequencing.</title>
        <authorList>
            <person name="Greenberg J.M."/>
            <person name="Romero R."/>
            <person name="Winters A.D."/>
            <person name="Galaz J."/>
            <person name="Garcia-Flores V."/>
            <person name="Arenas-Hernandez M."/>
            <person name="Panzer J."/>
            <person name="Shaffer Z."/>
            <person name="Kracht D.J."/>
            <person name="Gomez-Lopez N."/>
            <person name="Theis K.R."/>
        </authorList>
    </citation>
    <scope>NUCLEOTIDE SEQUENCE [LARGE SCALE GENOMIC DNA]</scope>
    <source>
        <strain evidence="2 3">MAC-C1-H1</strain>
    </source>
</reference>
<dbReference type="Proteomes" id="UP001206350">
    <property type="component" value="Unassembled WGS sequence"/>
</dbReference>
<name>A0AAW5LCD0_9PAST</name>
<dbReference type="RefSeq" id="WP_256891830.1">
    <property type="nucleotide sequence ID" value="NZ_JALJCU010000009.1"/>
</dbReference>
<sequence length="53" mass="6149">MISKLEALKMQIRQAIIQLQLAEESLNEKEMLRVSVYVQNAKGILMKIGIRYD</sequence>
<protein>
    <submittedName>
        <fullName evidence="2">Uncharacterized protein</fullName>
    </submittedName>
</protein>
<evidence type="ECO:0000313" key="2">
    <source>
        <dbReference type="EMBL" id="MCQ9121208.1"/>
    </source>
</evidence>
<evidence type="ECO:0000313" key="3">
    <source>
        <dbReference type="Proteomes" id="UP001206350"/>
    </source>
</evidence>
<evidence type="ECO:0000256" key="1">
    <source>
        <dbReference type="SAM" id="Coils"/>
    </source>
</evidence>
<organism evidence="2 3">
    <name type="scientific">Rodentibacter pneumotropicus</name>
    <dbReference type="NCBI Taxonomy" id="758"/>
    <lineage>
        <taxon>Bacteria</taxon>
        <taxon>Pseudomonadati</taxon>
        <taxon>Pseudomonadota</taxon>
        <taxon>Gammaproteobacteria</taxon>
        <taxon>Pasteurellales</taxon>
        <taxon>Pasteurellaceae</taxon>
        <taxon>Rodentibacter</taxon>
    </lineage>
</organism>
<keyword evidence="3" id="KW-1185">Reference proteome</keyword>
<feature type="coiled-coil region" evidence="1">
    <location>
        <begin position="5"/>
        <end position="32"/>
    </location>
</feature>
<comment type="caution">
    <text evidence="2">The sequence shown here is derived from an EMBL/GenBank/DDBJ whole genome shotgun (WGS) entry which is preliminary data.</text>
</comment>
<gene>
    <name evidence="2" type="ORF">MUU45_001695</name>
</gene>
<proteinExistence type="predicted"/>
<dbReference type="EMBL" id="JALJCU010000009">
    <property type="protein sequence ID" value="MCQ9121208.1"/>
    <property type="molecule type" value="Genomic_DNA"/>
</dbReference>
<accession>A0AAW5LCD0</accession>
<dbReference type="AlphaFoldDB" id="A0AAW5LCD0"/>
<keyword evidence="1" id="KW-0175">Coiled coil</keyword>